<dbReference type="Gene3D" id="6.20.50.20">
    <property type="match status" value="1"/>
</dbReference>
<dbReference type="Pfam" id="PF04032">
    <property type="entry name" value="Rpr2"/>
    <property type="match status" value="1"/>
</dbReference>
<name>A0A0J8QRL5_COCIT</name>
<reference evidence="6" key="1">
    <citation type="journal article" date="2010" name="Genome Res.">
        <title>Population genomic sequencing of Coccidioides fungi reveals recent hybridization and transposon control.</title>
        <authorList>
            <person name="Neafsey D.E."/>
            <person name="Barker B.M."/>
            <person name="Sharpton T.J."/>
            <person name="Stajich J.E."/>
            <person name="Park D.J."/>
            <person name="Whiston E."/>
            <person name="Hung C.-Y."/>
            <person name="McMahan C."/>
            <person name="White J."/>
            <person name="Sykes S."/>
            <person name="Heiman D."/>
            <person name="Young S."/>
            <person name="Zeng Q."/>
            <person name="Abouelleil A."/>
            <person name="Aftuck L."/>
            <person name="Bessette D."/>
            <person name="Brown A."/>
            <person name="FitzGerald M."/>
            <person name="Lui A."/>
            <person name="Macdonald J.P."/>
            <person name="Priest M."/>
            <person name="Orbach M.J."/>
            <person name="Galgiani J.N."/>
            <person name="Kirkland T.N."/>
            <person name="Cole G.T."/>
            <person name="Birren B.W."/>
            <person name="Henn M.R."/>
            <person name="Taylor J.W."/>
            <person name="Rounsley S.D."/>
        </authorList>
    </citation>
    <scope>NUCLEOTIDE SEQUENCE [LARGE SCALE GENOMIC DNA]</scope>
    <source>
        <strain evidence="6">RMSCC 3703</strain>
    </source>
</reference>
<evidence type="ECO:0000256" key="3">
    <source>
        <dbReference type="ARBA" id="ARBA00022833"/>
    </source>
</evidence>
<dbReference type="PANTHER" id="PTHR14742:SF0">
    <property type="entry name" value="RIBONUCLEASE P PROTEIN SUBUNIT P21"/>
    <property type="match status" value="1"/>
</dbReference>
<dbReference type="GO" id="GO:0046872">
    <property type="term" value="F:metal ion binding"/>
    <property type="evidence" value="ECO:0007669"/>
    <property type="project" value="UniProtKB-KW"/>
</dbReference>
<evidence type="ECO:0000313" key="5">
    <source>
        <dbReference type="EMBL" id="KMU75344.1"/>
    </source>
</evidence>
<evidence type="ECO:0000256" key="1">
    <source>
        <dbReference type="ARBA" id="ARBA00022694"/>
    </source>
</evidence>
<organism evidence="5 6">
    <name type="scientific">Coccidioides immitis RMSCC 3703</name>
    <dbReference type="NCBI Taxonomy" id="454286"/>
    <lineage>
        <taxon>Eukaryota</taxon>
        <taxon>Fungi</taxon>
        <taxon>Dikarya</taxon>
        <taxon>Ascomycota</taxon>
        <taxon>Pezizomycotina</taxon>
        <taxon>Eurotiomycetes</taxon>
        <taxon>Eurotiomycetidae</taxon>
        <taxon>Onygenales</taxon>
        <taxon>Onygenaceae</taxon>
        <taxon>Coccidioides</taxon>
    </lineage>
</organism>
<dbReference type="AlphaFoldDB" id="A0A0J8QRL5"/>
<dbReference type="Proteomes" id="UP000054559">
    <property type="component" value="Unassembled WGS sequence"/>
</dbReference>
<evidence type="ECO:0000256" key="2">
    <source>
        <dbReference type="ARBA" id="ARBA00022723"/>
    </source>
</evidence>
<dbReference type="OrthoDB" id="128536at2759"/>
<accession>A0A0J8QRL5</accession>
<keyword evidence="1" id="KW-0819">tRNA processing</keyword>
<dbReference type="GO" id="GO:0008033">
    <property type="term" value="P:tRNA processing"/>
    <property type="evidence" value="ECO:0007669"/>
    <property type="project" value="UniProtKB-KW"/>
</dbReference>
<dbReference type="EMBL" id="DS268139">
    <property type="protein sequence ID" value="KMU75344.1"/>
    <property type="molecule type" value="Genomic_DNA"/>
</dbReference>
<proteinExistence type="inferred from homology"/>
<dbReference type="GO" id="GO:0005655">
    <property type="term" value="C:nucleolar ribonuclease P complex"/>
    <property type="evidence" value="ECO:0007669"/>
    <property type="project" value="TreeGrafter"/>
</dbReference>
<evidence type="ECO:0000256" key="4">
    <source>
        <dbReference type="ARBA" id="ARBA00038402"/>
    </source>
</evidence>
<gene>
    <name evidence="5" type="ORF">CISG_04763</name>
</gene>
<protein>
    <recommendedName>
        <fullName evidence="7">RNAse P Rpr2/Rpp21 subunit domain-containing protein</fullName>
    </recommendedName>
</protein>
<evidence type="ECO:0008006" key="7">
    <source>
        <dbReference type="Google" id="ProtNLM"/>
    </source>
</evidence>
<sequence>MAKAKGQKGSAGGAQGHLFARISYLYKASLLFQSAHDPASLSKLQHAERDPIGSLRAGNMESLSIARAPESLDQPAAPDLPANIIGRPSHLARQYASQLRATSLKSQQKLPRGVKHTLCKRCDTILVPGSTCSKEIENKSRGGTKPWADVLVVKCGVCGTVKRYPQVKKRTMKLVDRRRHADDAAKTEVAAG</sequence>
<dbReference type="PANTHER" id="PTHR14742">
    <property type="entry name" value="RIBONUCLEASE P SUBUNIT P21"/>
    <property type="match status" value="1"/>
</dbReference>
<evidence type="ECO:0000313" key="6">
    <source>
        <dbReference type="Proteomes" id="UP000054559"/>
    </source>
</evidence>
<dbReference type="InterPro" id="IPR007175">
    <property type="entry name" value="Rpr2/Snm1/Rpp21"/>
</dbReference>
<keyword evidence="3" id="KW-0862">Zinc</keyword>
<keyword evidence="2" id="KW-0479">Metal-binding</keyword>
<comment type="similarity">
    <text evidence="4">Belongs to the eukaryotic/archaeal RNase P protein component 4 family.</text>
</comment>
<dbReference type="STRING" id="454286.A0A0J8QRL5"/>